<dbReference type="PANTHER" id="PTHR33445:SF1">
    <property type="entry name" value="ATP SYNTHASE SUBUNIT B"/>
    <property type="match status" value="1"/>
</dbReference>
<evidence type="ECO:0000256" key="15">
    <source>
        <dbReference type="RuleBase" id="RU003848"/>
    </source>
</evidence>
<dbReference type="Pfam" id="PF00430">
    <property type="entry name" value="ATP-synt_B"/>
    <property type="match status" value="1"/>
</dbReference>
<keyword evidence="11 14" id="KW-0066">ATP synthesis</keyword>
<dbReference type="InterPro" id="IPR002146">
    <property type="entry name" value="ATP_synth_b/b'su_bac/chlpt"/>
</dbReference>
<feature type="transmembrane region" description="Helical" evidence="14">
    <location>
        <begin position="21"/>
        <end position="40"/>
    </location>
</feature>
<evidence type="ECO:0000313" key="18">
    <source>
        <dbReference type="Proteomes" id="UP001171902"/>
    </source>
</evidence>
<evidence type="ECO:0000256" key="3">
    <source>
        <dbReference type="ARBA" id="ARBA00022448"/>
    </source>
</evidence>
<evidence type="ECO:0000256" key="8">
    <source>
        <dbReference type="ARBA" id="ARBA00022989"/>
    </source>
</evidence>
<dbReference type="SUPFAM" id="SSF81573">
    <property type="entry name" value="F1F0 ATP synthase subunit B, membrane domain"/>
    <property type="match status" value="1"/>
</dbReference>
<dbReference type="InterPro" id="IPR028987">
    <property type="entry name" value="ATP_synth_B-like_membr_sf"/>
</dbReference>
<dbReference type="CDD" id="cd06503">
    <property type="entry name" value="ATP-synt_Fo_b"/>
    <property type="match status" value="1"/>
</dbReference>
<keyword evidence="5 14" id="KW-0138">CF(0)</keyword>
<accession>A0ABT7YMQ8</accession>
<dbReference type="NCBIfam" id="TIGR01144">
    <property type="entry name" value="ATP_synt_b"/>
    <property type="match status" value="1"/>
</dbReference>
<name>A0ABT7YMQ8_9ACTN</name>
<evidence type="ECO:0000256" key="7">
    <source>
        <dbReference type="ARBA" id="ARBA00022781"/>
    </source>
</evidence>
<keyword evidence="18" id="KW-1185">Reference proteome</keyword>
<keyword evidence="9 14" id="KW-0406">Ion transport</keyword>
<dbReference type="HAMAP" id="MF_01398">
    <property type="entry name" value="ATP_synth_b_bprime"/>
    <property type="match status" value="1"/>
</dbReference>
<dbReference type="InterPro" id="IPR005864">
    <property type="entry name" value="ATP_synth_F0_bsu_bac"/>
</dbReference>
<evidence type="ECO:0000256" key="2">
    <source>
        <dbReference type="ARBA" id="ARBA00005513"/>
    </source>
</evidence>
<keyword evidence="3 14" id="KW-0813">Transport</keyword>
<keyword evidence="8 14" id="KW-1133">Transmembrane helix</keyword>
<dbReference type="NCBIfam" id="NF004412">
    <property type="entry name" value="PRK05759.1-3"/>
    <property type="match status" value="1"/>
</dbReference>
<evidence type="ECO:0000256" key="1">
    <source>
        <dbReference type="ARBA" id="ARBA00004162"/>
    </source>
</evidence>
<dbReference type="Proteomes" id="UP001171902">
    <property type="component" value="Unassembled WGS sequence"/>
</dbReference>
<evidence type="ECO:0000256" key="9">
    <source>
        <dbReference type="ARBA" id="ARBA00023065"/>
    </source>
</evidence>
<organism evidence="17 18">
    <name type="scientific">Glycomyces tritici</name>
    <dbReference type="NCBI Taxonomy" id="2665176"/>
    <lineage>
        <taxon>Bacteria</taxon>
        <taxon>Bacillati</taxon>
        <taxon>Actinomycetota</taxon>
        <taxon>Actinomycetes</taxon>
        <taxon>Glycomycetales</taxon>
        <taxon>Glycomycetaceae</taxon>
        <taxon>Glycomyces</taxon>
    </lineage>
</organism>
<keyword evidence="4 14" id="KW-1003">Cell membrane</keyword>
<protein>
    <recommendedName>
        <fullName evidence="14">ATP synthase subunit b</fullName>
    </recommendedName>
    <alternativeName>
        <fullName evidence="14">ATP synthase F(0) sector subunit b</fullName>
    </alternativeName>
    <alternativeName>
        <fullName evidence="14">ATPase subunit I</fullName>
    </alternativeName>
    <alternativeName>
        <fullName evidence="14">F-type ATPase subunit b</fullName>
        <shortName evidence="14">F-ATPase subunit b</shortName>
    </alternativeName>
</protein>
<comment type="subcellular location">
    <subcellularLocation>
        <location evidence="1 14">Cell membrane</location>
        <topology evidence="1 14">Single-pass membrane protein</topology>
    </subcellularLocation>
</comment>
<comment type="similarity">
    <text evidence="2 14 15">Belongs to the ATPase B chain family.</text>
</comment>
<gene>
    <name evidence="14" type="primary">atpF</name>
    <name evidence="17" type="ORF">QWI33_09095</name>
</gene>
<reference evidence="17" key="1">
    <citation type="submission" date="2023-06" db="EMBL/GenBank/DDBJ databases">
        <title>Gycomyces niveus sp.nov., a novel actinomycete isolated from soil in Shouguang.</title>
        <authorList>
            <person name="Yang X."/>
            <person name="Zhao J."/>
        </authorList>
    </citation>
    <scope>NUCLEOTIDE SEQUENCE</scope>
    <source>
        <strain evidence="17">NEAU C2</strain>
    </source>
</reference>
<comment type="caution">
    <text evidence="17">The sequence shown here is derived from an EMBL/GenBank/DDBJ whole genome shotgun (WGS) entry which is preliminary data.</text>
</comment>
<sequence length="182" mass="19786">MMIHAAEEGGAGILFPIWQEMLVGAIAFGLLCFVLMKFVFPRMEKTFEARVDAIEGGIERAERAQEEANQTLEEYRRKLATAQEEAAAIRDEARADAVAAKEEILVSAREEANRVIAAGHAQIEASRQQLVRELRSEVGNLAVDLAGKIIGQRLAGDADTTATVDQFLSQIADDTAETSGAR</sequence>
<keyword evidence="10 14" id="KW-0472">Membrane</keyword>
<comment type="function">
    <text evidence="12 14">F(1)F(0) ATP synthase produces ATP from ADP in the presence of a proton or sodium gradient. F-type ATPases consist of two structural domains, F(1) containing the extramembraneous catalytic core and F(0) containing the membrane proton channel, linked together by a central stalk and a peripheral stalk. During catalysis, ATP synthesis in the catalytic domain of F(1) is coupled via a rotary mechanism of the central stalk subunits to proton translocation.</text>
</comment>
<evidence type="ECO:0000256" key="6">
    <source>
        <dbReference type="ARBA" id="ARBA00022692"/>
    </source>
</evidence>
<evidence type="ECO:0000256" key="11">
    <source>
        <dbReference type="ARBA" id="ARBA00023310"/>
    </source>
</evidence>
<evidence type="ECO:0000256" key="12">
    <source>
        <dbReference type="ARBA" id="ARBA00025198"/>
    </source>
</evidence>
<dbReference type="PANTHER" id="PTHR33445">
    <property type="entry name" value="ATP SYNTHASE SUBUNIT B', CHLOROPLASTIC"/>
    <property type="match status" value="1"/>
</dbReference>
<evidence type="ECO:0000256" key="16">
    <source>
        <dbReference type="SAM" id="Coils"/>
    </source>
</evidence>
<evidence type="ECO:0000256" key="10">
    <source>
        <dbReference type="ARBA" id="ARBA00023136"/>
    </source>
</evidence>
<keyword evidence="16" id="KW-0175">Coiled coil</keyword>
<keyword evidence="6 14" id="KW-0812">Transmembrane</keyword>
<dbReference type="InterPro" id="IPR050059">
    <property type="entry name" value="ATP_synthase_B_chain"/>
</dbReference>
<evidence type="ECO:0000256" key="14">
    <source>
        <dbReference type="HAMAP-Rule" id="MF_01398"/>
    </source>
</evidence>
<feature type="coiled-coil region" evidence="16">
    <location>
        <begin position="51"/>
        <end position="92"/>
    </location>
</feature>
<comment type="subunit">
    <text evidence="13 14">F-type ATPases have 2 components, F(1) - the catalytic core - and F(0) - the membrane proton channel. F(1) has five subunits: alpha(3), beta(3), gamma(1), delta(1), epsilon(1). F(0) has three main subunits: a(1), b(2) and c(10-14). The alpha and beta chains form an alternating ring which encloses part of the gamma chain. F(1) is attached to F(0) by a central stalk formed by the gamma and epsilon chains, while a peripheral stalk is formed by the delta and b chains.</text>
</comment>
<keyword evidence="7 14" id="KW-0375">Hydrogen ion transport</keyword>
<proteinExistence type="inferred from homology"/>
<dbReference type="Gene3D" id="1.20.5.620">
    <property type="entry name" value="F1F0 ATP synthase subunit B, membrane domain"/>
    <property type="match status" value="1"/>
</dbReference>
<evidence type="ECO:0000256" key="5">
    <source>
        <dbReference type="ARBA" id="ARBA00022547"/>
    </source>
</evidence>
<evidence type="ECO:0000256" key="4">
    <source>
        <dbReference type="ARBA" id="ARBA00022475"/>
    </source>
</evidence>
<evidence type="ECO:0000256" key="13">
    <source>
        <dbReference type="ARBA" id="ARBA00025830"/>
    </source>
</evidence>
<dbReference type="EMBL" id="JAUEMJ010000002">
    <property type="protein sequence ID" value="MDN3239880.1"/>
    <property type="molecule type" value="Genomic_DNA"/>
</dbReference>
<comment type="function">
    <text evidence="14">Component of the F(0) channel, it forms part of the peripheral stalk, linking F(1) to F(0).</text>
</comment>
<evidence type="ECO:0000313" key="17">
    <source>
        <dbReference type="EMBL" id="MDN3239880.1"/>
    </source>
</evidence>